<feature type="compositionally biased region" description="Polar residues" evidence="2">
    <location>
        <begin position="787"/>
        <end position="817"/>
    </location>
</feature>
<dbReference type="OrthoDB" id="2163439at2759"/>
<dbReference type="VEuPathDB" id="FungiDB:SPPG_06599"/>
<feature type="region of interest" description="Disordered" evidence="2">
    <location>
        <begin position="725"/>
        <end position="824"/>
    </location>
</feature>
<dbReference type="EMBL" id="KQ257461">
    <property type="protein sequence ID" value="KNC98197.1"/>
    <property type="molecule type" value="Genomic_DNA"/>
</dbReference>
<dbReference type="InParanoid" id="A0A0L0HAK8"/>
<organism evidence="3 4">
    <name type="scientific">Spizellomyces punctatus (strain DAOM BR117)</name>
    <dbReference type="NCBI Taxonomy" id="645134"/>
    <lineage>
        <taxon>Eukaryota</taxon>
        <taxon>Fungi</taxon>
        <taxon>Fungi incertae sedis</taxon>
        <taxon>Chytridiomycota</taxon>
        <taxon>Chytridiomycota incertae sedis</taxon>
        <taxon>Chytridiomycetes</taxon>
        <taxon>Spizellomycetales</taxon>
        <taxon>Spizellomycetaceae</taxon>
        <taxon>Spizellomyces</taxon>
    </lineage>
</organism>
<sequence>MSSAQNAPREKNFTLKQQANTQSPPYAIVANGPPRKPSNAAMNPAPRKRTGREDREAEQKRLQRALALFEYIDRMKEKEDALKRMMLADRISQQKEQLDRTQIKLQRQQQERALAEEAKRKQFLIERRKKLYSTSRLNPPIRQSLEHPHYQVIEKPDRLYQPHLVTMTQDTVRASQQSIQPGALVSSPSQPSAKLGSLVTSNLNLGGNQQHQRSISASIPLHIGSSRDVDAPYRAGRLPSLTASQIPRYCLEDKEKLADIPTKRLYRGQVYRHQAADVKLLRNVLNEQPLPIAKRYKFTRTGLRHLNLQNIRPRIDARRPRMGSRAAKRYRRFSRRKSSIGGAVHREREAAIQASFKTAEMYNAFMRRYEEPPVIVRASDAETKPPRTAPYVDRLAAKRMMYNTATRNRQRTLIFAQSGGTTGGASTMPATNTILSTIPTYSTVSRGLEAFAPLLLHVVTDADVEMPDIDNEEDDEADCADAADDSRPATLSSAARSSTPLQAAYVSQAPQRRPTLESTYKHRNSMTLQSRPPSALAFGSPAEQRRRSIISASRHTLRESPSHSRRSSISQQQIMALATERMSAGRRGPASVRREPVAGEADKTSDKTGEKQNGDIKTFARTDTNTPNPEAVSISRPLSSSQQKSARPASSRRVSIAAPPTSLSRRGTLTGKISNFSALVKAALDAREKDSLAEKTAKAEMEMLRETPNIDDDAEDVIEEEPTAIVEPCPIQPEANIPDTLTPDPGEAAERQNMVELENARPGSSEPIDRSRSISRPSTSSILKSRPPSSTLSTHRSCASYTSATSPYPCETPQTPSEPEIPARLPTKIRTKRTWEPISLTAAAETKKTVIPTMLLRLPSTLKAAHCDEKRLLMQVHLWAPLGNCAPSVEEGTPPQALPNVLRFWSPQ</sequence>
<keyword evidence="4" id="KW-1185">Reference proteome</keyword>
<feature type="compositionally biased region" description="Polar residues" evidence="2">
    <location>
        <begin position="636"/>
        <end position="645"/>
    </location>
</feature>
<feature type="compositionally biased region" description="Basic and acidic residues" evidence="2">
    <location>
        <begin position="592"/>
        <end position="620"/>
    </location>
</feature>
<name>A0A0L0HAK8_SPIPD</name>
<protein>
    <submittedName>
        <fullName evidence="3">Uncharacterized protein</fullName>
    </submittedName>
</protein>
<evidence type="ECO:0000313" key="4">
    <source>
        <dbReference type="Proteomes" id="UP000053201"/>
    </source>
</evidence>
<accession>A0A0L0HAK8</accession>
<reference evidence="3 4" key="1">
    <citation type="submission" date="2009-08" db="EMBL/GenBank/DDBJ databases">
        <title>The Genome Sequence of Spizellomyces punctatus strain DAOM BR117.</title>
        <authorList>
            <consortium name="The Broad Institute Genome Sequencing Platform"/>
            <person name="Russ C."/>
            <person name="Cuomo C."/>
            <person name="Shea T."/>
            <person name="Young S.K."/>
            <person name="Zeng Q."/>
            <person name="Koehrsen M."/>
            <person name="Haas B."/>
            <person name="Borodovsky M."/>
            <person name="Guigo R."/>
            <person name="Alvarado L."/>
            <person name="Berlin A."/>
            <person name="Bochicchio J."/>
            <person name="Borenstein D."/>
            <person name="Chapman S."/>
            <person name="Chen Z."/>
            <person name="Engels R."/>
            <person name="Freedman E."/>
            <person name="Gellesch M."/>
            <person name="Goldberg J."/>
            <person name="Griggs A."/>
            <person name="Gujja S."/>
            <person name="Heiman D."/>
            <person name="Hepburn T."/>
            <person name="Howarth C."/>
            <person name="Jen D."/>
            <person name="Larson L."/>
            <person name="Lewis B."/>
            <person name="Mehta T."/>
            <person name="Park D."/>
            <person name="Pearson M."/>
            <person name="Roberts A."/>
            <person name="Saif S."/>
            <person name="Shenoy N."/>
            <person name="Sisk P."/>
            <person name="Stolte C."/>
            <person name="Sykes S."/>
            <person name="Thomson T."/>
            <person name="Walk T."/>
            <person name="White J."/>
            <person name="Yandava C."/>
            <person name="Burger G."/>
            <person name="Gray M.W."/>
            <person name="Holland P.W.H."/>
            <person name="King N."/>
            <person name="Lang F.B.F."/>
            <person name="Roger A.J."/>
            <person name="Ruiz-Trillo I."/>
            <person name="Lander E."/>
            <person name="Nusbaum C."/>
        </authorList>
    </citation>
    <scope>NUCLEOTIDE SEQUENCE [LARGE SCALE GENOMIC DNA]</scope>
    <source>
        <strain evidence="3 4">DAOM BR117</strain>
    </source>
</reference>
<dbReference type="Proteomes" id="UP000053201">
    <property type="component" value="Unassembled WGS sequence"/>
</dbReference>
<keyword evidence="1" id="KW-0175">Coiled coil</keyword>
<feature type="compositionally biased region" description="Polar residues" evidence="2">
    <location>
        <begin position="489"/>
        <end position="501"/>
    </location>
</feature>
<feature type="compositionally biased region" description="Low complexity" evidence="2">
    <location>
        <begin position="774"/>
        <end position="786"/>
    </location>
</feature>
<feature type="compositionally biased region" description="Acidic residues" evidence="2">
    <location>
        <begin position="472"/>
        <end position="483"/>
    </location>
</feature>
<feature type="region of interest" description="Disordered" evidence="2">
    <location>
        <begin position="552"/>
        <end position="571"/>
    </location>
</feature>
<evidence type="ECO:0000256" key="1">
    <source>
        <dbReference type="SAM" id="Coils"/>
    </source>
</evidence>
<feature type="region of interest" description="Disordered" evidence="2">
    <location>
        <begin position="1"/>
        <end position="59"/>
    </location>
</feature>
<evidence type="ECO:0000313" key="3">
    <source>
        <dbReference type="EMBL" id="KNC98197.1"/>
    </source>
</evidence>
<feature type="coiled-coil region" evidence="1">
    <location>
        <begin position="88"/>
        <end position="127"/>
    </location>
</feature>
<dbReference type="AlphaFoldDB" id="A0A0L0HAK8"/>
<gene>
    <name evidence="3" type="ORF">SPPG_06599</name>
</gene>
<proteinExistence type="predicted"/>
<feature type="region of interest" description="Disordered" evidence="2">
    <location>
        <begin position="580"/>
        <end position="663"/>
    </location>
</feature>
<evidence type="ECO:0000256" key="2">
    <source>
        <dbReference type="SAM" id="MobiDB-lite"/>
    </source>
</evidence>
<dbReference type="GeneID" id="27689891"/>
<feature type="compositionally biased region" description="Polar residues" evidence="2">
    <location>
        <begin position="14"/>
        <end position="24"/>
    </location>
</feature>
<feature type="region of interest" description="Disordered" evidence="2">
    <location>
        <begin position="472"/>
        <end position="545"/>
    </location>
</feature>
<dbReference type="RefSeq" id="XP_016606237.1">
    <property type="nucleotide sequence ID" value="XM_016754800.1"/>
</dbReference>